<organism evidence="1">
    <name type="scientific">Hexamita inflata</name>
    <dbReference type="NCBI Taxonomy" id="28002"/>
    <lineage>
        <taxon>Eukaryota</taxon>
        <taxon>Metamonada</taxon>
        <taxon>Diplomonadida</taxon>
        <taxon>Hexamitidae</taxon>
        <taxon>Hexamitinae</taxon>
        <taxon>Hexamita</taxon>
    </lineage>
</organism>
<evidence type="ECO:0000313" key="1">
    <source>
        <dbReference type="EMBL" id="CAI9914590.1"/>
    </source>
</evidence>
<dbReference type="Proteomes" id="UP001642409">
    <property type="component" value="Unassembled WGS sequence"/>
</dbReference>
<evidence type="ECO:0000313" key="3">
    <source>
        <dbReference type="Proteomes" id="UP001642409"/>
    </source>
</evidence>
<gene>
    <name evidence="1" type="ORF">HINF_LOCUS2235</name>
    <name evidence="2" type="ORF">HINF_LOCUS44877</name>
</gene>
<keyword evidence="3" id="KW-1185">Reference proteome</keyword>
<accession>A0AA86TD80</accession>
<reference evidence="2 3" key="2">
    <citation type="submission" date="2024-07" db="EMBL/GenBank/DDBJ databases">
        <authorList>
            <person name="Akdeniz Z."/>
        </authorList>
    </citation>
    <scope>NUCLEOTIDE SEQUENCE [LARGE SCALE GENOMIC DNA]</scope>
</reference>
<sequence>MSSSLNNINSTLTTTVNLTQLSVIALQNQINNISVIINTVQSSITGMSELIQNITNINAIQTAEITALKSQSGAASNGALYCKMSKRSILSGLFYNSDGYCTNLQLCCQIQWHSNSQRYLKRCFFTTPSQSVQAWYTDEDCGVYIQF</sequence>
<proteinExistence type="predicted"/>
<dbReference type="EMBL" id="CAXDID020000192">
    <property type="protein sequence ID" value="CAL6052493.1"/>
    <property type="molecule type" value="Genomic_DNA"/>
</dbReference>
<reference evidence="1" key="1">
    <citation type="submission" date="2023-06" db="EMBL/GenBank/DDBJ databases">
        <authorList>
            <person name="Kurt Z."/>
        </authorList>
    </citation>
    <scope>NUCLEOTIDE SEQUENCE</scope>
</reference>
<protein>
    <submittedName>
        <fullName evidence="2">Hypothetical_protein</fullName>
    </submittedName>
</protein>
<comment type="caution">
    <text evidence="1">The sequence shown here is derived from an EMBL/GenBank/DDBJ whole genome shotgun (WGS) entry which is preliminary data.</text>
</comment>
<evidence type="ECO:0000313" key="2">
    <source>
        <dbReference type="EMBL" id="CAL6052493.1"/>
    </source>
</evidence>
<dbReference type="AlphaFoldDB" id="A0AA86TD80"/>
<name>A0AA86TD80_9EUKA</name>
<dbReference type="EMBL" id="CATOUU010000052">
    <property type="protein sequence ID" value="CAI9914590.1"/>
    <property type="molecule type" value="Genomic_DNA"/>
</dbReference>